<feature type="domain" description="Glycosyltransferase 2-like" evidence="5">
    <location>
        <begin position="8"/>
        <end position="147"/>
    </location>
</feature>
<protein>
    <submittedName>
        <fullName evidence="6">GT</fullName>
    </submittedName>
</protein>
<dbReference type="EMBL" id="MT799693">
    <property type="protein sequence ID" value="QOW37999.1"/>
    <property type="molecule type" value="Genomic_DNA"/>
</dbReference>
<evidence type="ECO:0000256" key="4">
    <source>
        <dbReference type="ARBA" id="ARBA00022679"/>
    </source>
</evidence>
<dbReference type="InterPro" id="IPR001173">
    <property type="entry name" value="Glyco_trans_2-like"/>
</dbReference>
<organism evidence="6">
    <name type="scientific">Leuconostoc mesenteroides</name>
    <dbReference type="NCBI Taxonomy" id="1245"/>
    <lineage>
        <taxon>Bacteria</taxon>
        <taxon>Bacillati</taxon>
        <taxon>Bacillota</taxon>
        <taxon>Bacilli</taxon>
        <taxon>Lactobacillales</taxon>
        <taxon>Lactobacillaceae</taxon>
        <taxon>Leuconostoc</taxon>
    </lineage>
</organism>
<evidence type="ECO:0000256" key="3">
    <source>
        <dbReference type="ARBA" id="ARBA00022676"/>
    </source>
</evidence>
<dbReference type="AlphaFoldDB" id="A0A7S7A9T8"/>
<evidence type="ECO:0000256" key="2">
    <source>
        <dbReference type="ARBA" id="ARBA00006739"/>
    </source>
</evidence>
<comment type="similarity">
    <text evidence="2">Belongs to the glycosyltransferase 2 family.</text>
</comment>
<comment type="pathway">
    <text evidence="1">Cell wall biogenesis; cell wall polysaccharide biosynthesis.</text>
</comment>
<dbReference type="Pfam" id="PF00535">
    <property type="entry name" value="Glycos_transf_2"/>
    <property type="match status" value="1"/>
</dbReference>
<dbReference type="Gene3D" id="3.90.550.10">
    <property type="entry name" value="Spore Coat Polysaccharide Biosynthesis Protein SpsA, Chain A"/>
    <property type="match status" value="1"/>
</dbReference>
<reference evidence="6" key="1">
    <citation type="journal article" date="2020" name="FEMS Microbiol. Lett.">
        <title>Screening for texturing Leuconostoc and genomics behind polysaccharide production.</title>
        <authorList>
            <person name="Poulsen V.K."/>
            <person name="Koza A."/>
            <person name="Al-Nakeeb K."/>
            <person name="Oeregaard G."/>
        </authorList>
    </citation>
    <scope>NUCLEOTIDE SEQUENCE</scope>
    <source>
        <strain evidence="6">Ln7</strain>
    </source>
</reference>
<evidence type="ECO:0000313" key="6">
    <source>
        <dbReference type="EMBL" id="QOW37999.1"/>
    </source>
</evidence>
<evidence type="ECO:0000259" key="5">
    <source>
        <dbReference type="Pfam" id="PF00535"/>
    </source>
</evidence>
<accession>A0A7S7A9T8</accession>
<evidence type="ECO:0000256" key="1">
    <source>
        <dbReference type="ARBA" id="ARBA00004776"/>
    </source>
</evidence>
<dbReference type="GO" id="GO:0016757">
    <property type="term" value="F:glycosyltransferase activity"/>
    <property type="evidence" value="ECO:0007669"/>
    <property type="project" value="UniProtKB-KW"/>
</dbReference>
<dbReference type="InterPro" id="IPR029044">
    <property type="entry name" value="Nucleotide-diphossugar_trans"/>
</dbReference>
<dbReference type="SUPFAM" id="SSF53448">
    <property type="entry name" value="Nucleotide-diphospho-sugar transferases"/>
    <property type="match status" value="1"/>
</dbReference>
<proteinExistence type="inferred from homology"/>
<sequence length="287" mass="33479">MFVFVILHYQSFDETTAETMHIINDLSGENRVVIVDNASPNESGKKLEKLFLNNKNVDVILSNNNTGYAKGNNLGIRYALEKYSPDFIILANNDIEFKQNNFSELLQESFQKKNFDILGPDIFVPETGIHQNPKQSNSYTIEQVQKINSNSIRLLNQNNLLFSFRANLKRVSRLRKFVIQKRKATSIKTDTIQLNVVLHGSLLVFSKQFFDKMMIPFDENTFFYFETEILDRKMKELNMIAKYDPSMVVYHHQNTSTRQSFKSAKAQQEFQLINMIKSTQRFIDLFK</sequence>
<keyword evidence="3" id="KW-0328">Glycosyltransferase</keyword>
<keyword evidence="4" id="KW-0808">Transferase</keyword>
<dbReference type="PANTHER" id="PTHR43179:SF12">
    <property type="entry name" value="GALACTOFURANOSYLTRANSFERASE GLFT2"/>
    <property type="match status" value="1"/>
</dbReference>
<dbReference type="PANTHER" id="PTHR43179">
    <property type="entry name" value="RHAMNOSYLTRANSFERASE WBBL"/>
    <property type="match status" value="1"/>
</dbReference>
<name>A0A7S7A9T8_LEUME</name>